<sequence>LQTYVGEVFNIISQQSTARPGCIIELDAITSLYGRKTQLLHVFQEDFIVGNQKIEISGVNGISSNSDRSYNGFSETFFLVVIECTKEKRSVLHMWKLHLKSVPVSVEDRSNSNSSENVPPKEDSFSSASGEKVQSPLTQRYQTCKANLQSTSKMTLSSELVYSQELSL</sequence>
<dbReference type="PANTHER" id="PTHR13950">
    <property type="entry name" value="RABCONNECTIN-RELATED"/>
    <property type="match status" value="1"/>
</dbReference>
<evidence type="ECO:0000256" key="1">
    <source>
        <dbReference type="SAM" id="MobiDB-lite"/>
    </source>
</evidence>
<dbReference type="InterPro" id="IPR052208">
    <property type="entry name" value="DmX-like/RAVE_component"/>
</dbReference>
<accession>A0ABN9D5Y8</accession>
<reference evidence="2" key="1">
    <citation type="submission" date="2023-05" db="EMBL/GenBank/DDBJ databases">
        <authorList>
            <person name="Stuckert A."/>
        </authorList>
    </citation>
    <scope>NUCLEOTIDE SEQUENCE</scope>
</reference>
<dbReference type="Proteomes" id="UP001162483">
    <property type="component" value="Unassembled WGS sequence"/>
</dbReference>
<dbReference type="PANTHER" id="PTHR13950:SF12">
    <property type="entry name" value="DMX-LIKE PROTEIN 1"/>
    <property type="match status" value="1"/>
</dbReference>
<keyword evidence="3" id="KW-1185">Reference proteome</keyword>
<evidence type="ECO:0000313" key="2">
    <source>
        <dbReference type="EMBL" id="CAI9567939.1"/>
    </source>
</evidence>
<evidence type="ECO:0000313" key="3">
    <source>
        <dbReference type="Proteomes" id="UP001162483"/>
    </source>
</evidence>
<name>A0ABN9D5Y8_9NEOB</name>
<dbReference type="EMBL" id="CATNWA010014136">
    <property type="protein sequence ID" value="CAI9567939.1"/>
    <property type="molecule type" value="Genomic_DNA"/>
</dbReference>
<feature type="non-terminal residue" evidence="2">
    <location>
        <position position="168"/>
    </location>
</feature>
<protein>
    <submittedName>
        <fullName evidence="2">Uncharacterized protein</fullName>
    </submittedName>
</protein>
<proteinExistence type="predicted"/>
<feature type="region of interest" description="Disordered" evidence="1">
    <location>
        <begin position="106"/>
        <end position="134"/>
    </location>
</feature>
<gene>
    <name evidence="2" type="ORF">SPARVUS_LOCUS6621943</name>
</gene>
<organism evidence="2 3">
    <name type="scientific">Staurois parvus</name>
    <dbReference type="NCBI Taxonomy" id="386267"/>
    <lineage>
        <taxon>Eukaryota</taxon>
        <taxon>Metazoa</taxon>
        <taxon>Chordata</taxon>
        <taxon>Craniata</taxon>
        <taxon>Vertebrata</taxon>
        <taxon>Euteleostomi</taxon>
        <taxon>Amphibia</taxon>
        <taxon>Batrachia</taxon>
        <taxon>Anura</taxon>
        <taxon>Neobatrachia</taxon>
        <taxon>Ranoidea</taxon>
        <taxon>Ranidae</taxon>
        <taxon>Staurois</taxon>
    </lineage>
</organism>
<feature type="non-terminal residue" evidence="2">
    <location>
        <position position="1"/>
    </location>
</feature>
<comment type="caution">
    <text evidence="2">The sequence shown here is derived from an EMBL/GenBank/DDBJ whole genome shotgun (WGS) entry which is preliminary data.</text>
</comment>